<keyword evidence="8" id="KW-0046">Antibiotic resistance</keyword>
<dbReference type="InterPro" id="IPR000390">
    <property type="entry name" value="Small_drug/metabolite_transptr"/>
</dbReference>
<keyword evidence="7 10" id="KW-0472">Membrane</keyword>
<dbReference type="PANTHER" id="PTHR30561">
    <property type="entry name" value="SMR FAMILY PROTON-DEPENDENT DRUG EFFLUX TRANSPORTER SUGE"/>
    <property type="match status" value="1"/>
</dbReference>
<evidence type="ECO:0000256" key="10">
    <source>
        <dbReference type="SAM" id="Phobius"/>
    </source>
</evidence>
<keyword evidence="4" id="KW-1003">Cell membrane</keyword>
<sequence length="119" mass="12582">MRAWVILFLAIASEVVGTVALKYAVDHFWIYGVAAFCFILAFVLLHRVMQEGVNVGVAYGLWASGGVISTALLSAALFGEPLGAVKLAGIALIMGGVFCVEMGAKPDEDQDHTVEVAPQ</sequence>
<evidence type="ECO:0000256" key="5">
    <source>
        <dbReference type="ARBA" id="ARBA00022692"/>
    </source>
</evidence>
<feature type="transmembrane region" description="Helical" evidence="10">
    <location>
        <begin position="27"/>
        <end position="45"/>
    </location>
</feature>
<dbReference type="GO" id="GO:0022857">
    <property type="term" value="F:transmembrane transporter activity"/>
    <property type="evidence" value="ECO:0007669"/>
    <property type="project" value="InterPro"/>
</dbReference>
<comment type="similarity">
    <text evidence="2">Belongs to the drug/metabolite transporter (DMT) superfamily. Small multidrug resistance (SMR) (TC 2.A.7.1) family. Mmr subfamily.</text>
</comment>
<proteinExistence type="inferred from homology"/>
<accession>A0A8I1L8C0</accession>
<protein>
    <submittedName>
        <fullName evidence="11">Multidrug efflux SMR transporter</fullName>
    </submittedName>
</protein>
<dbReference type="GO" id="GO:0005886">
    <property type="term" value="C:plasma membrane"/>
    <property type="evidence" value="ECO:0007669"/>
    <property type="project" value="UniProtKB-SubCell"/>
</dbReference>
<dbReference type="RefSeq" id="WP_200436037.1">
    <property type="nucleotide sequence ID" value="NZ_JAEHFL010000012.1"/>
</dbReference>
<evidence type="ECO:0000256" key="9">
    <source>
        <dbReference type="RuleBase" id="RU003942"/>
    </source>
</evidence>
<evidence type="ECO:0000256" key="8">
    <source>
        <dbReference type="ARBA" id="ARBA00023251"/>
    </source>
</evidence>
<dbReference type="EMBL" id="JAEHFL010000012">
    <property type="protein sequence ID" value="MBK3428526.1"/>
    <property type="molecule type" value="Genomic_DNA"/>
</dbReference>
<evidence type="ECO:0000256" key="6">
    <source>
        <dbReference type="ARBA" id="ARBA00022989"/>
    </source>
</evidence>
<feature type="transmembrane region" description="Helical" evidence="10">
    <location>
        <begin position="57"/>
        <end position="78"/>
    </location>
</feature>
<evidence type="ECO:0000256" key="2">
    <source>
        <dbReference type="ARBA" id="ARBA00007822"/>
    </source>
</evidence>
<dbReference type="InterPro" id="IPR045324">
    <property type="entry name" value="Small_multidrug_res"/>
</dbReference>
<keyword evidence="12" id="KW-1185">Reference proteome</keyword>
<comment type="caution">
    <text evidence="11">The sequence shown here is derived from an EMBL/GenBank/DDBJ whole genome shotgun (WGS) entry which is preliminary data.</text>
</comment>
<evidence type="ECO:0000256" key="1">
    <source>
        <dbReference type="ARBA" id="ARBA00004651"/>
    </source>
</evidence>
<evidence type="ECO:0000256" key="3">
    <source>
        <dbReference type="ARBA" id="ARBA00022448"/>
    </source>
</evidence>
<dbReference type="Proteomes" id="UP000603369">
    <property type="component" value="Unassembled WGS sequence"/>
</dbReference>
<dbReference type="GO" id="GO:0046677">
    <property type="term" value="P:response to antibiotic"/>
    <property type="evidence" value="ECO:0007669"/>
    <property type="project" value="UniProtKB-KW"/>
</dbReference>
<comment type="subcellular location">
    <subcellularLocation>
        <location evidence="1 9">Cell membrane</location>
        <topology evidence="1 9">Multi-pass membrane protein</topology>
    </subcellularLocation>
</comment>
<dbReference type="SUPFAM" id="SSF103481">
    <property type="entry name" value="Multidrug resistance efflux transporter EmrE"/>
    <property type="match status" value="1"/>
</dbReference>
<feature type="transmembrane region" description="Helical" evidence="10">
    <location>
        <begin position="84"/>
        <end position="104"/>
    </location>
</feature>
<evidence type="ECO:0000256" key="4">
    <source>
        <dbReference type="ARBA" id="ARBA00022475"/>
    </source>
</evidence>
<keyword evidence="5 9" id="KW-0812">Transmembrane</keyword>
<reference evidence="11 12" key="1">
    <citation type="submission" date="2020-12" db="EMBL/GenBank/DDBJ databases">
        <title>Draft genome sequence of the commensal strain Corynebacterium tuberculostearicum MFP09/CIP 102622 isolated from human skin.</title>
        <authorList>
            <person name="Boukerb A.M."/>
            <person name="Janvier X."/>
            <person name="Feuilloley M.G.J."/>
            <person name="Groboillot A."/>
        </authorList>
    </citation>
    <scope>NUCLEOTIDE SEQUENCE [LARGE SCALE GENOMIC DNA]</scope>
    <source>
        <strain evidence="11 12">CIP 102622</strain>
    </source>
</reference>
<dbReference type="AlphaFoldDB" id="A0A8I1L8C0"/>
<keyword evidence="3" id="KW-0813">Transport</keyword>
<dbReference type="Gene3D" id="1.10.3730.20">
    <property type="match status" value="1"/>
</dbReference>
<evidence type="ECO:0000313" key="12">
    <source>
        <dbReference type="Proteomes" id="UP000603369"/>
    </source>
</evidence>
<dbReference type="InterPro" id="IPR037185">
    <property type="entry name" value="EmrE-like"/>
</dbReference>
<dbReference type="PANTHER" id="PTHR30561:SF1">
    <property type="entry name" value="MULTIDRUG TRANSPORTER EMRE"/>
    <property type="match status" value="1"/>
</dbReference>
<keyword evidence="6 10" id="KW-1133">Transmembrane helix</keyword>
<name>A0A8I1L8C0_9CORY</name>
<evidence type="ECO:0000256" key="7">
    <source>
        <dbReference type="ARBA" id="ARBA00023136"/>
    </source>
</evidence>
<organism evidence="11 12">
    <name type="scientific">Corynebacterium tuberculostearicum</name>
    <dbReference type="NCBI Taxonomy" id="38304"/>
    <lineage>
        <taxon>Bacteria</taxon>
        <taxon>Bacillati</taxon>
        <taxon>Actinomycetota</taxon>
        <taxon>Actinomycetes</taxon>
        <taxon>Mycobacteriales</taxon>
        <taxon>Corynebacteriaceae</taxon>
        <taxon>Corynebacterium</taxon>
    </lineage>
</organism>
<dbReference type="Pfam" id="PF00893">
    <property type="entry name" value="Multi_Drug_Res"/>
    <property type="match status" value="1"/>
</dbReference>
<evidence type="ECO:0000313" key="11">
    <source>
        <dbReference type="EMBL" id="MBK3428526.1"/>
    </source>
</evidence>
<gene>
    <name evidence="11" type="ORF">JDP02_08390</name>
</gene>